<dbReference type="InterPro" id="IPR006311">
    <property type="entry name" value="TAT_signal"/>
</dbReference>
<keyword evidence="9 20" id="KW-0812">Transmembrane</keyword>
<dbReference type="RefSeq" id="WP_055037075.1">
    <property type="nucleotide sequence ID" value="NZ_AP014854.2"/>
</dbReference>
<dbReference type="PRINTS" id="PR00162">
    <property type="entry name" value="RIESKE"/>
</dbReference>
<dbReference type="GO" id="GO:0008121">
    <property type="term" value="F:quinol-cytochrome-c reductase activity"/>
    <property type="evidence" value="ECO:0007669"/>
    <property type="project" value="UniProtKB-EC"/>
</dbReference>
<dbReference type="Pfam" id="PF10399">
    <property type="entry name" value="UCR_Fe-S_N"/>
    <property type="match status" value="1"/>
</dbReference>
<dbReference type="EMBL" id="AP014854">
    <property type="protein sequence ID" value="BAS00873.1"/>
    <property type="molecule type" value="Genomic_DNA"/>
</dbReference>
<dbReference type="EC" id="7.1.1.8" evidence="5 20"/>
<evidence type="ECO:0000256" key="8">
    <source>
        <dbReference type="ARBA" id="ARBA00022475"/>
    </source>
</evidence>
<evidence type="ECO:0000313" key="25">
    <source>
        <dbReference type="Proteomes" id="UP000065734"/>
    </source>
</evidence>
<evidence type="ECO:0000256" key="4">
    <source>
        <dbReference type="ARBA" id="ARBA00011649"/>
    </source>
</evidence>
<dbReference type="KEGG" id="bvr:BVIR_1473"/>
<name>A0A0H5BF84_BLAVI</name>
<dbReference type="PROSITE" id="PS51296">
    <property type="entry name" value="RIESKE"/>
    <property type="match status" value="1"/>
</dbReference>
<dbReference type="GO" id="GO:0005886">
    <property type="term" value="C:plasma membrane"/>
    <property type="evidence" value="ECO:0007669"/>
    <property type="project" value="UniProtKB-SubCell"/>
</dbReference>
<reference evidence="24" key="2">
    <citation type="submission" date="2015-11" db="EMBL/GenBank/DDBJ databases">
        <authorList>
            <person name="Zhang Y."/>
            <person name="Guo Z."/>
        </authorList>
    </citation>
    <scope>NUCLEOTIDE SEQUENCE</scope>
    <source>
        <strain evidence="24">1</strain>
    </source>
</reference>
<dbReference type="FunFam" id="2.102.10.10:FF:000001">
    <property type="entry name" value="Cytochrome b-c1 complex subunit Rieske, mitochondrial"/>
    <property type="match status" value="1"/>
</dbReference>
<dbReference type="GO" id="GO:0051537">
    <property type="term" value="F:2 iron, 2 sulfur cluster binding"/>
    <property type="evidence" value="ECO:0007669"/>
    <property type="project" value="UniProtKB-KW"/>
</dbReference>
<keyword evidence="7 20" id="KW-0813">Transport</keyword>
<dbReference type="AlphaFoldDB" id="A0A0H5BF84"/>
<keyword evidence="13 20" id="KW-0249">Electron transport</keyword>
<reference evidence="23" key="1">
    <citation type="journal article" date="2015" name="Genome Announc.">
        <title>Complete Genome Sequence of the Bacteriochlorophyll b-Producing Photosynthetic Bacterium Blastochloris viridis.</title>
        <authorList>
            <person name="Tsukatani Y."/>
            <person name="Hirose Y."/>
            <person name="Harada J."/>
            <person name="Misawa N."/>
            <person name="Mori K."/>
            <person name="Inoue K."/>
            <person name="Tamiaki H."/>
        </authorList>
    </citation>
    <scope>NUCLEOTIDE SEQUENCE [LARGE SCALE GENOMIC DNA]</scope>
    <source>
        <strain evidence="23">DSM 133</strain>
    </source>
</reference>
<comment type="miscellaneous">
    <text evidence="20">The Rieske protein is a high potential 2Fe-2S protein.</text>
</comment>
<dbReference type="STRING" id="1079.BVIR_1473"/>
<evidence type="ECO:0000256" key="17">
    <source>
        <dbReference type="ARBA" id="ARBA00023136"/>
    </source>
</evidence>
<comment type="cofactor">
    <cofactor evidence="20">
        <name>[2Fe-2S] cluster</name>
        <dbReference type="ChEBI" id="CHEBI:190135"/>
    </cofactor>
    <text evidence="20">Binds 1 [2Fe-2S] cluster per subunit.</text>
</comment>
<dbReference type="InterPro" id="IPR014349">
    <property type="entry name" value="Rieske_Fe-S_prot"/>
</dbReference>
<dbReference type="CDD" id="cd03470">
    <property type="entry name" value="Rieske_cytochrome_bc1"/>
    <property type="match status" value="1"/>
</dbReference>
<dbReference type="InterPro" id="IPR005805">
    <property type="entry name" value="Rieske_Fe-S_prot_C"/>
</dbReference>
<evidence type="ECO:0000256" key="20">
    <source>
        <dbReference type="RuleBase" id="RU004494"/>
    </source>
</evidence>
<evidence type="ECO:0000256" key="10">
    <source>
        <dbReference type="ARBA" id="ARBA00022714"/>
    </source>
</evidence>
<keyword evidence="25" id="KW-1185">Reference proteome</keyword>
<evidence type="ECO:0000256" key="2">
    <source>
        <dbReference type="ARBA" id="ARBA00004162"/>
    </source>
</evidence>
<evidence type="ECO:0000313" key="24">
    <source>
        <dbReference type="EMBL" id="CUU41919.1"/>
    </source>
</evidence>
<dbReference type="InterPro" id="IPR006317">
    <property type="entry name" value="Ubiquinol_cyt_c_Rdtase_Fe-S-su"/>
</dbReference>
<dbReference type="InterPro" id="IPR017941">
    <property type="entry name" value="Rieske_2Fe-2S"/>
</dbReference>
<accession>A0A0H5BF84</accession>
<comment type="subunit">
    <text evidence="4 21">The main subunits of complex b-c1 are: cytochrome b, cytochrome c1 and the Rieske protein.</text>
</comment>
<evidence type="ECO:0000259" key="22">
    <source>
        <dbReference type="PROSITE" id="PS51296"/>
    </source>
</evidence>
<keyword evidence="15" id="KW-0408">Iron</keyword>
<comment type="function">
    <text evidence="1">Component of the ubiquinol-cytochrome c reductase complex (complex III or cytochrome b-c1 complex), which is a respiratory chain that generates an electrochemical potential coupled to ATP synthesis.</text>
</comment>
<dbReference type="GO" id="GO:0016491">
    <property type="term" value="F:oxidoreductase activity"/>
    <property type="evidence" value="ECO:0007669"/>
    <property type="project" value="UniProtKB-KW"/>
</dbReference>
<dbReference type="PANTHER" id="PTHR10134">
    <property type="entry name" value="CYTOCHROME B-C1 COMPLEX SUBUNIT RIESKE, MITOCHONDRIAL"/>
    <property type="match status" value="1"/>
</dbReference>
<evidence type="ECO:0000256" key="13">
    <source>
        <dbReference type="ARBA" id="ARBA00022982"/>
    </source>
</evidence>
<sequence>MTTTTSPEPPASAHPNRRDILLLSTAAMGAAGLAAVAWPFIDQMNPDSGTIAQGAPIEFDIAPIADGQIVRIFWRGKPIFVRHRTTEEIAAAENTDVAALMDPEPDSARVKAGKAEWLVVFASCTHLGCIPLGHQGDWGGWFCPCHGSQYDTSGRVRKGPAPTNLPVPPYRFASDTKIVIGEA</sequence>
<evidence type="ECO:0000256" key="1">
    <source>
        <dbReference type="ARBA" id="ARBA00002444"/>
    </source>
</evidence>
<evidence type="ECO:0000256" key="9">
    <source>
        <dbReference type="ARBA" id="ARBA00022692"/>
    </source>
</evidence>
<evidence type="ECO:0000256" key="11">
    <source>
        <dbReference type="ARBA" id="ARBA00022723"/>
    </source>
</evidence>
<dbReference type="Gene3D" id="1.20.5.510">
    <property type="entry name" value="Single helix bin"/>
    <property type="match status" value="1"/>
</dbReference>
<evidence type="ECO:0000256" key="15">
    <source>
        <dbReference type="ARBA" id="ARBA00023004"/>
    </source>
</evidence>
<dbReference type="InterPro" id="IPR019470">
    <property type="entry name" value="Ubiq_cytC_Rdtase_Fe-S_su_TAT"/>
</dbReference>
<keyword evidence="8" id="KW-1003">Cell membrane</keyword>
<keyword evidence="24" id="KW-0560">Oxidoreductase</keyword>
<keyword evidence="14 20" id="KW-1133">Transmembrane helix</keyword>
<evidence type="ECO:0000256" key="18">
    <source>
        <dbReference type="ARBA" id="ARBA00023157"/>
    </source>
</evidence>
<dbReference type="PATRIC" id="fig|1079.6.peg.1528"/>
<dbReference type="Pfam" id="PF00355">
    <property type="entry name" value="Rieske"/>
    <property type="match status" value="1"/>
</dbReference>
<keyword evidence="18" id="KW-1015">Disulfide bond</keyword>
<dbReference type="OrthoDB" id="9767869at2"/>
<dbReference type="EMBL" id="LN907867">
    <property type="protein sequence ID" value="CUU41919.1"/>
    <property type="molecule type" value="Genomic_DNA"/>
</dbReference>
<evidence type="ECO:0000313" key="23">
    <source>
        <dbReference type="EMBL" id="BAS00873.1"/>
    </source>
</evidence>
<evidence type="ECO:0000256" key="19">
    <source>
        <dbReference type="ARBA" id="ARBA00029351"/>
    </source>
</evidence>
<dbReference type="Proteomes" id="UP000065734">
    <property type="component" value="Chromosome I"/>
</dbReference>
<evidence type="ECO:0000256" key="3">
    <source>
        <dbReference type="ARBA" id="ARBA00010651"/>
    </source>
</evidence>
<dbReference type="GO" id="GO:0046872">
    <property type="term" value="F:metal ion binding"/>
    <property type="evidence" value="ECO:0007669"/>
    <property type="project" value="UniProtKB-KW"/>
</dbReference>
<keyword evidence="12" id="KW-1278">Translocase</keyword>
<evidence type="ECO:0000256" key="6">
    <source>
        <dbReference type="ARBA" id="ARBA00019816"/>
    </source>
</evidence>
<comment type="similarity">
    <text evidence="3">Belongs to the Rieske iron-sulfur protein family.</text>
</comment>
<keyword evidence="16" id="KW-0411">Iron-sulfur</keyword>
<evidence type="ECO:0000256" key="12">
    <source>
        <dbReference type="ARBA" id="ARBA00022967"/>
    </source>
</evidence>
<evidence type="ECO:0000256" key="7">
    <source>
        <dbReference type="ARBA" id="ARBA00022448"/>
    </source>
</evidence>
<dbReference type="PROSITE" id="PS51318">
    <property type="entry name" value="TAT"/>
    <property type="match status" value="1"/>
</dbReference>
<keyword evidence="17 20" id="KW-0472">Membrane</keyword>
<feature type="transmembrane region" description="Helical" evidence="20">
    <location>
        <begin position="20"/>
        <end position="41"/>
    </location>
</feature>
<gene>
    <name evidence="24" type="primary">petA_1</name>
    <name evidence="23" type="ORF">BV133_3279</name>
    <name evidence="24" type="ORF">BVIRIDIS_09180</name>
</gene>
<feature type="domain" description="Rieske" evidence="22">
    <location>
        <begin position="86"/>
        <end position="179"/>
    </location>
</feature>
<dbReference type="NCBIfam" id="TIGR01416">
    <property type="entry name" value="Rieske_proteo"/>
    <property type="match status" value="1"/>
</dbReference>
<dbReference type="SUPFAM" id="SSF50022">
    <property type="entry name" value="ISP domain"/>
    <property type="match status" value="1"/>
</dbReference>
<protein>
    <recommendedName>
        <fullName evidence="6 20">Ubiquinol-cytochrome c reductase iron-sulfur subunit</fullName>
        <ecNumber evidence="5 20">7.1.1.8</ecNumber>
    </recommendedName>
</protein>
<evidence type="ECO:0000256" key="5">
    <source>
        <dbReference type="ARBA" id="ARBA00012951"/>
    </source>
</evidence>
<evidence type="ECO:0000256" key="14">
    <source>
        <dbReference type="ARBA" id="ARBA00022989"/>
    </source>
</evidence>
<dbReference type="Gene3D" id="2.102.10.10">
    <property type="entry name" value="Rieske [2Fe-2S] iron-sulphur domain"/>
    <property type="match status" value="1"/>
</dbReference>
<evidence type="ECO:0000256" key="16">
    <source>
        <dbReference type="ARBA" id="ARBA00023014"/>
    </source>
</evidence>
<proteinExistence type="inferred from homology"/>
<keyword evidence="10" id="KW-0001">2Fe-2S</keyword>
<reference evidence="25" key="3">
    <citation type="journal article" date="2016" name="Genome Announc.">
        <title>Revised genome sequence of the purple photosynthetic bacterium Blastochloris viridis.</title>
        <authorList>
            <person name="Liu L.N."/>
            <person name="Faulkner M."/>
            <person name="Liu X."/>
            <person name="Huang F."/>
            <person name="Darby A.C."/>
            <person name="Hall N."/>
        </authorList>
    </citation>
    <scope>NUCLEOTIDE SEQUENCE [LARGE SCALE GENOMIC DNA]</scope>
    <source>
        <strain evidence="25">ATCC 19567 / DSM 133 / F</strain>
    </source>
</reference>
<organism evidence="24 25">
    <name type="scientific">Blastochloris viridis</name>
    <name type="common">Rhodopseudomonas viridis</name>
    <dbReference type="NCBI Taxonomy" id="1079"/>
    <lineage>
        <taxon>Bacteria</taxon>
        <taxon>Pseudomonadati</taxon>
        <taxon>Pseudomonadota</taxon>
        <taxon>Alphaproteobacteria</taxon>
        <taxon>Hyphomicrobiales</taxon>
        <taxon>Blastochloridaceae</taxon>
        <taxon>Blastochloris</taxon>
    </lineage>
</organism>
<comment type="catalytic activity">
    <reaction evidence="19 20">
        <text>a quinol + 2 Fe(III)-[cytochrome c](out) = a quinone + 2 Fe(II)-[cytochrome c](out) + 2 H(+)(out)</text>
        <dbReference type="Rhea" id="RHEA:11484"/>
        <dbReference type="Rhea" id="RHEA-COMP:10350"/>
        <dbReference type="Rhea" id="RHEA-COMP:14399"/>
        <dbReference type="ChEBI" id="CHEBI:15378"/>
        <dbReference type="ChEBI" id="CHEBI:24646"/>
        <dbReference type="ChEBI" id="CHEBI:29033"/>
        <dbReference type="ChEBI" id="CHEBI:29034"/>
        <dbReference type="ChEBI" id="CHEBI:132124"/>
        <dbReference type="EC" id="7.1.1.8"/>
    </reaction>
</comment>
<dbReference type="InterPro" id="IPR036922">
    <property type="entry name" value="Rieske_2Fe-2S_sf"/>
</dbReference>
<keyword evidence="11" id="KW-0479">Metal-binding</keyword>
<evidence type="ECO:0000256" key="21">
    <source>
        <dbReference type="RuleBase" id="RU004497"/>
    </source>
</evidence>
<comment type="subcellular location">
    <subcellularLocation>
        <location evidence="2">Cell membrane</location>
        <topology evidence="2">Single-pass membrane protein</topology>
    </subcellularLocation>
</comment>